<gene>
    <name evidence="9 12" type="primary">guaA</name>
    <name evidence="12" type="ORF">JD276_11880</name>
</gene>
<dbReference type="InterPro" id="IPR022955">
    <property type="entry name" value="GMP_synthase"/>
</dbReference>
<dbReference type="InterPro" id="IPR029062">
    <property type="entry name" value="Class_I_gatase-like"/>
</dbReference>
<dbReference type="HAMAP" id="MF_00344">
    <property type="entry name" value="GMP_synthase"/>
    <property type="match status" value="1"/>
</dbReference>
<feature type="domain" description="GMPS ATP-PPase" evidence="11">
    <location>
        <begin position="203"/>
        <end position="401"/>
    </location>
</feature>
<dbReference type="Pfam" id="PF00958">
    <property type="entry name" value="GMP_synt_C"/>
    <property type="match status" value="1"/>
</dbReference>
<dbReference type="NCBIfam" id="TIGR00884">
    <property type="entry name" value="guaA_Cterm"/>
    <property type="match status" value="1"/>
</dbReference>
<evidence type="ECO:0000313" key="12">
    <source>
        <dbReference type="EMBL" id="MBK0419734.1"/>
    </source>
</evidence>
<accession>A0A934UUP5</accession>
<feature type="binding site" evidence="10">
    <location>
        <begin position="230"/>
        <end position="236"/>
    </location>
    <ligand>
        <name>ATP</name>
        <dbReference type="ChEBI" id="CHEBI:30616"/>
    </ligand>
</feature>
<dbReference type="FunFam" id="3.30.300.10:FF:000002">
    <property type="entry name" value="GMP synthase [glutamine-hydrolyzing]"/>
    <property type="match status" value="1"/>
</dbReference>
<comment type="function">
    <text evidence="1 9">Catalyzes the synthesis of GMP from XMP.</text>
</comment>
<dbReference type="EC" id="6.3.5.2" evidence="9"/>
<dbReference type="CDD" id="cd01997">
    <property type="entry name" value="GMP_synthase_C"/>
    <property type="match status" value="1"/>
</dbReference>
<dbReference type="Gene3D" id="3.30.300.10">
    <property type="match status" value="1"/>
</dbReference>
<dbReference type="PROSITE" id="PS51553">
    <property type="entry name" value="GMPS_ATP_PPASE"/>
    <property type="match status" value="1"/>
</dbReference>
<dbReference type="Proteomes" id="UP000608530">
    <property type="component" value="Unassembled WGS sequence"/>
</dbReference>
<feature type="active site" evidence="9">
    <location>
        <position position="176"/>
    </location>
</feature>
<dbReference type="SUPFAM" id="SSF52402">
    <property type="entry name" value="Adenine nucleotide alpha hydrolases-like"/>
    <property type="match status" value="1"/>
</dbReference>
<dbReference type="FunFam" id="3.40.50.620:FF:000001">
    <property type="entry name" value="GMP synthase [glutamine-hydrolyzing]"/>
    <property type="match status" value="1"/>
</dbReference>
<dbReference type="RefSeq" id="WP_200115868.1">
    <property type="nucleotide sequence ID" value="NZ_JAEHOH010000015.1"/>
</dbReference>
<dbReference type="FunFam" id="3.40.50.880:FF:000001">
    <property type="entry name" value="GMP synthase [glutamine-hydrolyzing]"/>
    <property type="match status" value="1"/>
</dbReference>
<dbReference type="NCBIfam" id="NF000848">
    <property type="entry name" value="PRK00074.1"/>
    <property type="match status" value="1"/>
</dbReference>
<evidence type="ECO:0000259" key="11">
    <source>
        <dbReference type="PROSITE" id="PS51553"/>
    </source>
</evidence>
<reference evidence="12" key="1">
    <citation type="submission" date="2020-12" db="EMBL/GenBank/DDBJ databases">
        <title>Leucobacter sp. CAS1, isolated from Chromium sludge.</title>
        <authorList>
            <person name="Xu Z."/>
        </authorList>
    </citation>
    <scope>NUCLEOTIDE SEQUENCE</scope>
    <source>
        <strain evidence="12">CSA1</strain>
    </source>
</reference>
<evidence type="ECO:0000256" key="10">
    <source>
        <dbReference type="PROSITE-ProRule" id="PRU00886"/>
    </source>
</evidence>
<evidence type="ECO:0000256" key="9">
    <source>
        <dbReference type="HAMAP-Rule" id="MF_00344"/>
    </source>
</evidence>
<keyword evidence="5 9" id="KW-0332">GMP biosynthesis</keyword>
<keyword evidence="7 9" id="KW-0067">ATP-binding</keyword>
<evidence type="ECO:0000256" key="3">
    <source>
        <dbReference type="ARBA" id="ARBA00022598"/>
    </source>
</evidence>
<dbReference type="PRINTS" id="PR00096">
    <property type="entry name" value="GATASE"/>
</dbReference>
<keyword evidence="4 9" id="KW-0547">Nucleotide-binding</keyword>
<comment type="pathway">
    <text evidence="2 9">Purine metabolism; GMP biosynthesis; GMP from XMP (L-Gln route): step 1/1.</text>
</comment>
<dbReference type="Gene3D" id="3.40.50.620">
    <property type="entry name" value="HUPs"/>
    <property type="match status" value="1"/>
</dbReference>
<dbReference type="InterPro" id="IPR025777">
    <property type="entry name" value="GMPS_ATP_PPase_dom"/>
</dbReference>
<keyword evidence="8 9" id="KW-0315">Glutamine amidotransferase</keyword>
<comment type="subunit">
    <text evidence="9">Homodimer.</text>
</comment>
<protein>
    <recommendedName>
        <fullName evidence="9">GMP synthase [glutamine-hydrolyzing]</fullName>
        <ecNumber evidence="9">6.3.5.2</ecNumber>
    </recommendedName>
    <alternativeName>
        <fullName evidence="9">GMP synthetase</fullName>
    </alternativeName>
    <alternativeName>
        <fullName evidence="9">Glutamine amidotransferase</fullName>
    </alternativeName>
</protein>
<keyword evidence="6 9" id="KW-0658">Purine biosynthesis</keyword>
<keyword evidence="3 9" id="KW-0436">Ligase</keyword>
<dbReference type="PRINTS" id="PR00097">
    <property type="entry name" value="ANTSNTHASEII"/>
</dbReference>
<dbReference type="InterPro" id="IPR017926">
    <property type="entry name" value="GATASE"/>
</dbReference>
<comment type="catalytic activity">
    <reaction evidence="9">
        <text>XMP + L-glutamine + ATP + H2O = GMP + L-glutamate + AMP + diphosphate + 2 H(+)</text>
        <dbReference type="Rhea" id="RHEA:11680"/>
        <dbReference type="ChEBI" id="CHEBI:15377"/>
        <dbReference type="ChEBI" id="CHEBI:15378"/>
        <dbReference type="ChEBI" id="CHEBI:29985"/>
        <dbReference type="ChEBI" id="CHEBI:30616"/>
        <dbReference type="ChEBI" id="CHEBI:33019"/>
        <dbReference type="ChEBI" id="CHEBI:57464"/>
        <dbReference type="ChEBI" id="CHEBI:58115"/>
        <dbReference type="ChEBI" id="CHEBI:58359"/>
        <dbReference type="ChEBI" id="CHEBI:456215"/>
        <dbReference type="EC" id="6.3.5.2"/>
    </reaction>
</comment>
<evidence type="ECO:0000256" key="4">
    <source>
        <dbReference type="ARBA" id="ARBA00022741"/>
    </source>
</evidence>
<evidence type="ECO:0000256" key="5">
    <source>
        <dbReference type="ARBA" id="ARBA00022749"/>
    </source>
</evidence>
<dbReference type="InterPro" id="IPR001674">
    <property type="entry name" value="GMP_synth_C"/>
</dbReference>
<proteinExistence type="inferred from homology"/>
<dbReference type="AlphaFoldDB" id="A0A934UUP5"/>
<dbReference type="GO" id="GO:0005524">
    <property type="term" value="F:ATP binding"/>
    <property type="evidence" value="ECO:0007669"/>
    <property type="project" value="UniProtKB-UniRule"/>
</dbReference>
<keyword evidence="13" id="KW-1185">Reference proteome</keyword>
<evidence type="ECO:0000256" key="6">
    <source>
        <dbReference type="ARBA" id="ARBA00022755"/>
    </source>
</evidence>
<evidence type="ECO:0000256" key="8">
    <source>
        <dbReference type="ARBA" id="ARBA00022962"/>
    </source>
</evidence>
<dbReference type="SUPFAM" id="SSF54810">
    <property type="entry name" value="GMP synthetase C-terminal dimerisation domain"/>
    <property type="match status" value="1"/>
</dbReference>
<dbReference type="GO" id="GO:0003921">
    <property type="term" value="F:GMP synthase activity"/>
    <property type="evidence" value="ECO:0007669"/>
    <property type="project" value="InterPro"/>
</dbReference>
<dbReference type="GO" id="GO:0005829">
    <property type="term" value="C:cytosol"/>
    <property type="evidence" value="ECO:0007669"/>
    <property type="project" value="TreeGrafter"/>
</dbReference>
<dbReference type="SUPFAM" id="SSF52317">
    <property type="entry name" value="Class I glutamine amidotransferase-like"/>
    <property type="match status" value="1"/>
</dbReference>
<dbReference type="Gene3D" id="3.40.50.880">
    <property type="match status" value="1"/>
</dbReference>
<dbReference type="EMBL" id="JAEHOH010000015">
    <property type="protein sequence ID" value="MBK0419734.1"/>
    <property type="molecule type" value="Genomic_DNA"/>
</dbReference>
<comment type="caution">
    <text evidence="12">The sequence shown here is derived from an EMBL/GenBank/DDBJ whole genome shotgun (WGS) entry which is preliminary data.</text>
</comment>
<evidence type="ECO:0000256" key="1">
    <source>
        <dbReference type="ARBA" id="ARBA00002332"/>
    </source>
</evidence>
<dbReference type="Pfam" id="PF00117">
    <property type="entry name" value="GATase"/>
    <property type="match status" value="1"/>
</dbReference>
<evidence type="ECO:0000256" key="2">
    <source>
        <dbReference type="ARBA" id="ARBA00005153"/>
    </source>
</evidence>
<evidence type="ECO:0000256" key="7">
    <source>
        <dbReference type="ARBA" id="ARBA00022840"/>
    </source>
</evidence>
<dbReference type="InterPro" id="IPR004739">
    <property type="entry name" value="GMP_synth_GATase"/>
</dbReference>
<dbReference type="InterPro" id="IPR014729">
    <property type="entry name" value="Rossmann-like_a/b/a_fold"/>
</dbReference>
<organism evidence="12 13">
    <name type="scientific">Leucobacter chromiisoli</name>
    <dbReference type="NCBI Taxonomy" id="2796471"/>
    <lineage>
        <taxon>Bacteria</taxon>
        <taxon>Bacillati</taxon>
        <taxon>Actinomycetota</taxon>
        <taxon>Actinomycetes</taxon>
        <taxon>Micrococcales</taxon>
        <taxon>Microbacteriaceae</taxon>
        <taxon>Leucobacter</taxon>
    </lineage>
</organism>
<feature type="active site" evidence="9">
    <location>
        <position position="178"/>
    </location>
</feature>
<dbReference type="CDD" id="cd01742">
    <property type="entry name" value="GATase1_GMP_Synthase"/>
    <property type="match status" value="1"/>
</dbReference>
<evidence type="ECO:0000313" key="13">
    <source>
        <dbReference type="Proteomes" id="UP000608530"/>
    </source>
</evidence>
<dbReference type="NCBIfam" id="TIGR00888">
    <property type="entry name" value="guaA_Nterm"/>
    <property type="match status" value="1"/>
</dbReference>
<dbReference type="PANTHER" id="PTHR11922">
    <property type="entry name" value="GMP SYNTHASE-RELATED"/>
    <property type="match status" value="1"/>
</dbReference>
<name>A0A934UUP5_9MICO</name>
<feature type="active site" description="Nucleophile" evidence="9">
    <location>
        <position position="88"/>
    </location>
</feature>
<dbReference type="PANTHER" id="PTHR11922:SF2">
    <property type="entry name" value="GMP SYNTHASE [GLUTAMINE-HYDROLYZING]"/>
    <property type="match status" value="1"/>
</dbReference>
<dbReference type="PROSITE" id="PS51273">
    <property type="entry name" value="GATASE_TYPE_1"/>
    <property type="match status" value="1"/>
</dbReference>
<sequence>MTDQTHTGHRPVLVVDFGAQYAQLIARRVREAGVFSELVPHTITAAEVREKNPLGIVLSGGPSSVYEEGAPQFDDSIFDLGVPTLGICYGFQVMARALGGEVANTGDREYGATDALVVGDGGAILGGQPETQNVWMSHGDAVQRAPEGFDVLARTAVTPVAAFGSLERRLYGVQWHPEVRHSDHGQQVLENFLHTVAGIDPDWNAGNVIAEQVELIRKQVGSARVISALSGGVDSAVSTALVHEAIGDQLTAVFVDHGLLRQGEREQVEQDYVASTGVRLITVDAEETFLGHLEGVTDPEEKRKIIGREFIRAFEQVQRQLVDEAKAEGEPIKFLVQGTLYPDVVESGGGSGTANIKSHHNVGGLPEDMKFELVEPLRDLFKDEVRAIGRELGLPEAIVGRQPFPGPGLGIRIVGEVTKNRLETLRAADAIARAELTAAGLDAEIWQCPVVLLADVRSVGVQGDGRTYGHPVVLRPVSSEDAMTADWTRVPYDVLARISNKITNQVPEVNRVVLDVTSKPPGTIEWE</sequence>
<dbReference type="PRINTS" id="PR00099">
    <property type="entry name" value="CPSGATASE"/>
</dbReference>